<dbReference type="AlphaFoldDB" id="A0A222MXC1"/>
<gene>
    <name evidence="2 3" type="primary">rsfS</name>
    <name evidence="3" type="ORF">CAV_0681</name>
</gene>
<dbReference type="PANTHER" id="PTHR21043:SF0">
    <property type="entry name" value="MITOCHONDRIAL ASSEMBLY OF RIBOSOMAL LARGE SUBUNIT PROTEIN 1"/>
    <property type="match status" value="1"/>
</dbReference>
<comment type="similarity">
    <text evidence="1 2">Belongs to the Iojap/RsfS family.</text>
</comment>
<keyword evidence="2" id="KW-0963">Cytoplasm</keyword>
<dbReference type="SUPFAM" id="SSF81301">
    <property type="entry name" value="Nucleotidyltransferase"/>
    <property type="match status" value="1"/>
</dbReference>
<proteinExistence type="inferred from homology"/>
<dbReference type="EMBL" id="CP022347">
    <property type="protein sequence ID" value="ASQ30348.1"/>
    <property type="molecule type" value="Genomic_DNA"/>
</dbReference>
<reference evidence="3 4" key="1">
    <citation type="submission" date="2017-07" db="EMBL/GenBank/DDBJ databases">
        <title>Analysis of two Campylobacter avium genomes and identification of a novel hippuricase gene.</title>
        <authorList>
            <person name="Miller W.G."/>
            <person name="Chapman M.H."/>
            <person name="Yee E."/>
            <person name="Revez J."/>
            <person name="Bono J.L."/>
            <person name="Rossi M."/>
        </authorList>
    </citation>
    <scope>NUCLEOTIDE SEQUENCE [LARGE SCALE GENOMIC DNA]</scope>
    <source>
        <strain evidence="3 4">LMG 24591</strain>
    </source>
</reference>
<evidence type="ECO:0000256" key="2">
    <source>
        <dbReference type="HAMAP-Rule" id="MF_01477"/>
    </source>
</evidence>
<keyword evidence="2" id="KW-0678">Repressor</keyword>
<name>A0A222MXC1_9BACT</name>
<dbReference type="KEGG" id="cavi:CAV_0681"/>
<dbReference type="GO" id="GO:0042256">
    <property type="term" value="P:cytosolic ribosome assembly"/>
    <property type="evidence" value="ECO:0007669"/>
    <property type="project" value="UniProtKB-UniRule"/>
</dbReference>
<protein>
    <recommendedName>
        <fullName evidence="2">Ribosomal silencing factor RsfS</fullName>
    </recommendedName>
</protein>
<dbReference type="HAMAP" id="MF_01477">
    <property type="entry name" value="Iojap_RsfS"/>
    <property type="match status" value="1"/>
</dbReference>
<dbReference type="RefSeq" id="WP_169711635.1">
    <property type="nucleotide sequence ID" value="NZ_CP022347.1"/>
</dbReference>
<dbReference type="GO" id="GO:0090071">
    <property type="term" value="P:negative regulation of ribosome biogenesis"/>
    <property type="evidence" value="ECO:0007669"/>
    <property type="project" value="UniProtKB-UniRule"/>
</dbReference>
<dbReference type="Pfam" id="PF02410">
    <property type="entry name" value="RsfS"/>
    <property type="match status" value="1"/>
</dbReference>
<evidence type="ECO:0000313" key="4">
    <source>
        <dbReference type="Proteomes" id="UP000201169"/>
    </source>
</evidence>
<dbReference type="NCBIfam" id="TIGR00090">
    <property type="entry name" value="rsfS_iojap_ybeB"/>
    <property type="match status" value="1"/>
</dbReference>
<dbReference type="Gene3D" id="3.30.460.10">
    <property type="entry name" value="Beta Polymerase, domain 2"/>
    <property type="match status" value="1"/>
</dbReference>
<dbReference type="InterPro" id="IPR043519">
    <property type="entry name" value="NT_sf"/>
</dbReference>
<comment type="subunit">
    <text evidence="2">Interacts with ribosomal protein uL14 (rplN).</text>
</comment>
<dbReference type="GO" id="GO:0017148">
    <property type="term" value="P:negative regulation of translation"/>
    <property type="evidence" value="ECO:0007669"/>
    <property type="project" value="UniProtKB-UniRule"/>
</dbReference>
<evidence type="ECO:0000313" key="3">
    <source>
        <dbReference type="EMBL" id="ASQ30348.1"/>
    </source>
</evidence>
<dbReference type="GO" id="GO:0043023">
    <property type="term" value="F:ribosomal large subunit binding"/>
    <property type="evidence" value="ECO:0007669"/>
    <property type="project" value="TreeGrafter"/>
</dbReference>
<dbReference type="Proteomes" id="UP000201169">
    <property type="component" value="Chromosome"/>
</dbReference>
<sequence>MKRVEEIVKILEDKKAEDVEILDMRDSEYFVSFVVIATTLAQKHAASLVDELKMRLKAQNESFLNIESSDEWSVLDLGDILIHLLSEDYRKIYDIESFLKELKKR</sequence>
<keyword evidence="2" id="KW-0810">Translation regulation</keyword>
<organism evidence="3 4">
    <name type="scientific">Campylobacter avium LMG 24591</name>
    <dbReference type="NCBI Taxonomy" id="522484"/>
    <lineage>
        <taxon>Bacteria</taxon>
        <taxon>Pseudomonadati</taxon>
        <taxon>Campylobacterota</taxon>
        <taxon>Epsilonproteobacteria</taxon>
        <taxon>Campylobacterales</taxon>
        <taxon>Campylobacteraceae</taxon>
        <taxon>Campylobacter</taxon>
    </lineage>
</organism>
<comment type="subcellular location">
    <subcellularLocation>
        <location evidence="2">Cytoplasm</location>
    </subcellularLocation>
</comment>
<accession>A0A222MXC1</accession>
<dbReference type="PANTHER" id="PTHR21043">
    <property type="entry name" value="IOJAP SUPERFAMILY ORTHOLOG"/>
    <property type="match status" value="1"/>
</dbReference>
<keyword evidence="4" id="KW-1185">Reference proteome</keyword>
<comment type="function">
    <text evidence="2">Functions as a ribosomal silencing factor. Interacts with ribosomal protein uL14 (rplN), blocking formation of intersubunit bridge B8. Prevents association of the 30S and 50S ribosomal subunits and the formation of functional ribosomes, thus repressing translation.</text>
</comment>
<dbReference type="GO" id="GO:0005737">
    <property type="term" value="C:cytoplasm"/>
    <property type="evidence" value="ECO:0007669"/>
    <property type="project" value="UniProtKB-SubCell"/>
</dbReference>
<dbReference type="InterPro" id="IPR004394">
    <property type="entry name" value="Iojap/RsfS/C7orf30"/>
</dbReference>
<evidence type="ECO:0000256" key="1">
    <source>
        <dbReference type="ARBA" id="ARBA00010574"/>
    </source>
</evidence>